<dbReference type="AlphaFoldDB" id="A0A4Y9F9K7"/>
<dbReference type="PANTHER" id="PTHR40115:SF1">
    <property type="entry name" value="INNER MEMBRANE PROTEIN WITH PEPSY TM HELIX"/>
    <property type="match status" value="1"/>
</dbReference>
<keyword evidence="1" id="KW-0472">Membrane</keyword>
<name>A0A4Y9F9K7_9DEIN</name>
<evidence type="ECO:0000313" key="2">
    <source>
        <dbReference type="EMBL" id="TFU25837.1"/>
    </source>
</evidence>
<keyword evidence="1" id="KW-0812">Transmembrane</keyword>
<feature type="transmembrane region" description="Helical" evidence="1">
    <location>
        <begin position="154"/>
        <end position="176"/>
    </location>
</feature>
<keyword evidence="1" id="KW-1133">Transmembrane helix</keyword>
<gene>
    <name evidence="2" type="ORF">E0687_08835</name>
</gene>
<sequence>MITARRAKGGVGPLRARLYAWARTLHLYLSMLALLSLLFFALTGLTLNHPEWFGEGRVRKASGTLPGAPYLKGEAVDWLRLAEDLRALGLRGRVAEHGEGGGAVWLSFRAPGYGADAQVDPRSGAYTLTLTEAGLVAALNDLHKGRDTPGAWRWALDASALFLALVSLTGLFLGLFLRKTRRAALLTLLLGLLLFGGLALWASL</sequence>
<protein>
    <submittedName>
        <fullName evidence="2">Peptidase</fullName>
    </submittedName>
</protein>
<dbReference type="EMBL" id="SJZF01000015">
    <property type="protein sequence ID" value="TFU25837.1"/>
    <property type="molecule type" value="Genomic_DNA"/>
</dbReference>
<dbReference type="InterPro" id="IPR032307">
    <property type="entry name" value="PepSY_TM-like_2"/>
</dbReference>
<accession>A0A4Y9F9K7</accession>
<feature type="transmembrane region" description="Helical" evidence="1">
    <location>
        <begin position="183"/>
        <end position="202"/>
    </location>
</feature>
<proteinExistence type="predicted"/>
<dbReference type="Pfam" id="PF16357">
    <property type="entry name" value="PepSY_TM_like_2"/>
    <property type="match status" value="1"/>
</dbReference>
<evidence type="ECO:0000313" key="3">
    <source>
        <dbReference type="Proteomes" id="UP000297668"/>
    </source>
</evidence>
<comment type="caution">
    <text evidence="2">The sequence shown here is derived from an EMBL/GenBank/DDBJ whole genome shotgun (WGS) entry which is preliminary data.</text>
</comment>
<dbReference type="RefSeq" id="WP_135260551.1">
    <property type="nucleotide sequence ID" value="NZ_SJZF01000015.1"/>
</dbReference>
<dbReference type="PANTHER" id="PTHR40115">
    <property type="entry name" value="INNER MEMBRANE PROTEIN WITH PEPSY TM HELIX"/>
    <property type="match status" value="1"/>
</dbReference>
<dbReference type="Proteomes" id="UP000297668">
    <property type="component" value="Unassembled WGS sequence"/>
</dbReference>
<reference evidence="2 3" key="1">
    <citation type="submission" date="2019-03" db="EMBL/GenBank/DDBJ databases">
        <title>Thermus tengchongensis species for the arsenic transformation mechanism.</title>
        <authorList>
            <person name="Yuan G.C."/>
        </authorList>
    </citation>
    <scope>NUCLEOTIDE SEQUENCE [LARGE SCALE GENOMIC DNA]</scope>
    <source>
        <strain evidence="2 3">15W</strain>
    </source>
</reference>
<feature type="transmembrane region" description="Helical" evidence="1">
    <location>
        <begin position="25"/>
        <end position="47"/>
    </location>
</feature>
<organism evidence="2 3">
    <name type="scientific">Thermus tengchongensis</name>
    <dbReference type="NCBI Taxonomy" id="1214928"/>
    <lineage>
        <taxon>Bacteria</taxon>
        <taxon>Thermotogati</taxon>
        <taxon>Deinococcota</taxon>
        <taxon>Deinococci</taxon>
        <taxon>Thermales</taxon>
        <taxon>Thermaceae</taxon>
        <taxon>Thermus</taxon>
    </lineage>
</organism>
<evidence type="ECO:0000256" key="1">
    <source>
        <dbReference type="SAM" id="Phobius"/>
    </source>
</evidence>